<gene>
    <name evidence="1" type="ORF">EAH_00004540</name>
</gene>
<protein>
    <submittedName>
        <fullName evidence="1">Uncharacterized protein</fullName>
    </submittedName>
</protein>
<proteinExistence type="predicted"/>
<dbReference type="GeneID" id="25268524"/>
<dbReference type="RefSeq" id="XP_013252356.1">
    <property type="nucleotide sequence ID" value="XM_013396902.1"/>
</dbReference>
<evidence type="ECO:0000313" key="1">
    <source>
        <dbReference type="EMBL" id="CDI77259.1"/>
    </source>
</evidence>
<accession>U6GFB9</accession>
<dbReference type="VEuPathDB" id="ToxoDB:EAH_00004540"/>
<evidence type="ECO:0000313" key="2">
    <source>
        <dbReference type="Proteomes" id="UP000018050"/>
    </source>
</evidence>
<keyword evidence="2" id="KW-1185">Reference proteome</keyword>
<dbReference type="Proteomes" id="UP000018050">
    <property type="component" value="Unassembled WGS sequence"/>
</dbReference>
<reference evidence="1" key="1">
    <citation type="submission" date="2013-10" db="EMBL/GenBank/DDBJ databases">
        <title>Genomic analysis of the causative agents of coccidiosis in chickens.</title>
        <authorList>
            <person name="Reid A.J."/>
            <person name="Blake D."/>
            <person name="Billington K."/>
            <person name="Browne H."/>
            <person name="Dunn M."/>
            <person name="Hung S."/>
            <person name="Kawahara F."/>
            <person name="Miranda-Saavedra D."/>
            <person name="Mourier T."/>
            <person name="Nagra H."/>
            <person name="Otto T.D."/>
            <person name="Rawlings N."/>
            <person name="Sanchez A."/>
            <person name="Sanders M."/>
            <person name="Subramaniam C."/>
            <person name="Tay Y."/>
            <person name="Dear P."/>
            <person name="Doerig C."/>
            <person name="Gruber A."/>
            <person name="Parkinson J."/>
            <person name="Shirley M."/>
            <person name="Wan K.L."/>
            <person name="Berriman M."/>
            <person name="Tomley F."/>
            <person name="Pain A."/>
        </authorList>
    </citation>
    <scope>NUCLEOTIDE SEQUENCE [LARGE SCALE GENOMIC DNA]</scope>
    <source>
        <strain evidence="1">Houghton</strain>
    </source>
</reference>
<organism evidence="1 2">
    <name type="scientific">Eimeria acervulina</name>
    <name type="common">Coccidian parasite</name>
    <dbReference type="NCBI Taxonomy" id="5801"/>
    <lineage>
        <taxon>Eukaryota</taxon>
        <taxon>Sar</taxon>
        <taxon>Alveolata</taxon>
        <taxon>Apicomplexa</taxon>
        <taxon>Conoidasida</taxon>
        <taxon>Coccidia</taxon>
        <taxon>Eucoccidiorida</taxon>
        <taxon>Eimeriorina</taxon>
        <taxon>Eimeriidae</taxon>
        <taxon>Eimeria</taxon>
    </lineage>
</organism>
<dbReference type="AlphaFoldDB" id="U6GFB9"/>
<sequence>MPGIKLGLALASGQCQPVFGFRLYFFSVLRSSLPLQQQRYTLTAAAASPAAAIEQQLRQQQQQQPTAR</sequence>
<reference evidence="1" key="2">
    <citation type="submission" date="2013-10" db="EMBL/GenBank/DDBJ databases">
        <authorList>
            <person name="Aslett M."/>
        </authorList>
    </citation>
    <scope>NUCLEOTIDE SEQUENCE [LARGE SCALE GENOMIC DNA]</scope>
    <source>
        <strain evidence="1">Houghton</strain>
    </source>
</reference>
<name>U6GFB9_EIMAC</name>
<dbReference type="EMBL" id="HG670599">
    <property type="protein sequence ID" value="CDI77259.1"/>
    <property type="molecule type" value="Genomic_DNA"/>
</dbReference>